<name>A0AAN9KBE7_CANGL</name>
<protein>
    <submittedName>
        <fullName evidence="1">Uncharacterized protein</fullName>
    </submittedName>
</protein>
<keyword evidence="2" id="KW-1185">Reference proteome</keyword>
<organism evidence="1 2">
    <name type="scientific">Canavalia gladiata</name>
    <name type="common">Sword bean</name>
    <name type="synonym">Dolichos gladiatus</name>
    <dbReference type="NCBI Taxonomy" id="3824"/>
    <lineage>
        <taxon>Eukaryota</taxon>
        <taxon>Viridiplantae</taxon>
        <taxon>Streptophyta</taxon>
        <taxon>Embryophyta</taxon>
        <taxon>Tracheophyta</taxon>
        <taxon>Spermatophyta</taxon>
        <taxon>Magnoliopsida</taxon>
        <taxon>eudicotyledons</taxon>
        <taxon>Gunneridae</taxon>
        <taxon>Pentapetalae</taxon>
        <taxon>rosids</taxon>
        <taxon>fabids</taxon>
        <taxon>Fabales</taxon>
        <taxon>Fabaceae</taxon>
        <taxon>Papilionoideae</taxon>
        <taxon>50 kb inversion clade</taxon>
        <taxon>NPAAA clade</taxon>
        <taxon>indigoferoid/millettioid clade</taxon>
        <taxon>Phaseoleae</taxon>
        <taxon>Canavalia</taxon>
    </lineage>
</organism>
<evidence type="ECO:0000313" key="1">
    <source>
        <dbReference type="EMBL" id="KAK7313228.1"/>
    </source>
</evidence>
<gene>
    <name evidence="1" type="ORF">VNO77_37788</name>
</gene>
<dbReference type="Proteomes" id="UP001367508">
    <property type="component" value="Unassembled WGS sequence"/>
</dbReference>
<dbReference type="EMBL" id="JAYMYQ010000009">
    <property type="protein sequence ID" value="KAK7313228.1"/>
    <property type="molecule type" value="Genomic_DNA"/>
</dbReference>
<proteinExistence type="predicted"/>
<evidence type="ECO:0000313" key="2">
    <source>
        <dbReference type="Proteomes" id="UP001367508"/>
    </source>
</evidence>
<accession>A0AAN9KBE7</accession>
<reference evidence="1 2" key="1">
    <citation type="submission" date="2024-01" db="EMBL/GenBank/DDBJ databases">
        <title>The genomes of 5 underutilized Papilionoideae crops provide insights into root nodulation and disease resistanc.</title>
        <authorList>
            <person name="Jiang F."/>
        </authorList>
    </citation>
    <scope>NUCLEOTIDE SEQUENCE [LARGE SCALE GENOMIC DNA]</scope>
    <source>
        <strain evidence="1">LVBAO_FW01</strain>
        <tissue evidence="1">Leaves</tissue>
    </source>
</reference>
<dbReference type="AlphaFoldDB" id="A0AAN9KBE7"/>
<sequence length="173" mass="19628">MEEFARYPHRFSHLLALQFVVSALSLRISYAVVVGVEALRDTLHHSCSSMHTPCNVQSRLFKENDVIGRSYFVMETKGREQWDASPFGAYPKDKIVLSLHKLKHVHASSNSGAYETPSAGSVGRPTPIRYSDKGSEAHVPILTEQNIYYRIEVAQVVKFMVNDPFYLSFEPHE</sequence>
<comment type="caution">
    <text evidence="1">The sequence shown here is derived from an EMBL/GenBank/DDBJ whole genome shotgun (WGS) entry which is preliminary data.</text>
</comment>